<dbReference type="Gene3D" id="1.10.260.40">
    <property type="entry name" value="lambda repressor-like DNA-binding domains"/>
    <property type="match status" value="1"/>
</dbReference>
<sequence>MGEQTRGIRRFGMHLRSIREARKLSLDAVEELASSYREQVTKSHLSRIENGQAEPSFRRMFTLGRIYGVSVTSLSEQYELDLERETLPAAGNKMAPAEMLAEAHQLKQSGDYISALGLYEMLLECAPSVCPDMTPDESRVQLALNKATCLLQSGHYEAAREESELVLDLKGATPHQQRVAFHLLAMSAHHKGRLEIAAVLLERAALIDSDANGEESLVAGIMMSKGNIEGAREKWESAAVCFERAAALYGEQSLKFDRCRARRNLAAAYMARGKRKKAREILGEVIAQAKKEGYEKQLALALGDMAIIAWKDGDDPMVESYCRQSNTIARPRDYLSLVFRNCFYLWKVAEKTGNTAAMKINLRTLKSYAARVDSSLPEWKEFNECLTGGGSC</sequence>
<dbReference type="SMART" id="SM00028">
    <property type="entry name" value="TPR"/>
    <property type="match status" value="4"/>
</dbReference>
<dbReference type="InterPro" id="IPR001387">
    <property type="entry name" value="Cro/C1-type_HTH"/>
</dbReference>
<comment type="caution">
    <text evidence="2">The sequence shown here is derived from an EMBL/GenBank/DDBJ whole genome shotgun (WGS) entry which is preliminary data.</text>
</comment>
<dbReference type="InterPro" id="IPR011990">
    <property type="entry name" value="TPR-like_helical_dom_sf"/>
</dbReference>
<dbReference type="Gene3D" id="1.25.40.10">
    <property type="entry name" value="Tetratricopeptide repeat domain"/>
    <property type="match status" value="2"/>
</dbReference>
<dbReference type="SUPFAM" id="SSF47413">
    <property type="entry name" value="lambda repressor-like DNA-binding domains"/>
    <property type="match status" value="1"/>
</dbReference>
<dbReference type="AlphaFoldDB" id="A0A8J6XXG0"/>
<dbReference type="GO" id="GO:0003677">
    <property type="term" value="F:DNA binding"/>
    <property type="evidence" value="ECO:0007669"/>
    <property type="project" value="InterPro"/>
</dbReference>
<feature type="domain" description="HTH cro/C1-type" evidence="1">
    <location>
        <begin position="15"/>
        <end position="74"/>
    </location>
</feature>
<reference evidence="2 3" key="1">
    <citation type="submission" date="2020-08" db="EMBL/GenBank/DDBJ databases">
        <title>Acidobacteriota in marine sediments use diverse sulfur dissimilation pathways.</title>
        <authorList>
            <person name="Wasmund K."/>
        </authorList>
    </citation>
    <scope>NUCLEOTIDE SEQUENCE [LARGE SCALE GENOMIC DNA]</scope>
    <source>
        <strain evidence="2">MAG AM4</strain>
    </source>
</reference>
<proteinExistence type="predicted"/>
<dbReference type="InterPro" id="IPR019734">
    <property type="entry name" value="TPR_rpt"/>
</dbReference>
<accession>A0A8J6XXG0</accession>
<dbReference type="InterPro" id="IPR010982">
    <property type="entry name" value="Lambda_DNA-bd_dom_sf"/>
</dbReference>
<evidence type="ECO:0000313" key="2">
    <source>
        <dbReference type="EMBL" id="MBD3866925.1"/>
    </source>
</evidence>
<evidence type="ECO:0000259" key="1">
    <source>
        <dbReference type="PROSITE" id="PS50943"/>
    </source>
</evidence>
<protein>
    <submittedName>
        <fullName evidence="2">Helix-turn-helix domain-containing protein</fullName>
    </submittedName>
</protein>
<dbReference type="CDD" id="cd00093">
    <property type="entry name" value="HTH_XRE"/>
    <property type="match status" value="1"/>
</dbReference>
<dbReference type="SMART" id="SM00530">
    <property type="entry name" value="HTH_XRE"/>
    <property type="match status" value="1"/>
</dbReference>
<dbReference type="PROSITE" id="PS50943">
    <property type="entry name" value="HTH_CROC1"/>
    <property type="match status" value="1"/>
</dbReference>
<dbReference type="Proteomes" id="UP000648239">
    <property type="component" value="Unassembled WGS sequence"/>
</dbReference>
<gene>
    <name evidence="2" type="ORF">IFK94_02280</name>
</gene>
<dbReference type="SUPFAM" id="SSF48452">
    <property type="entry name" value="TPR-like"/>
    <property type="match status" value="1"/>
</dbReference>
<evidence type="ECO:0000313" key="3">
    <source>
        <dbReference type="Proteomes" id="UP000648239"/>
    </source>
</evidence>
<dbReference type="Pfam" id="PF13560">
    <property type="entry name" value="HTH_31"/>
    <property type="match status" value="1"/>
</dbReference>
<name>A0A8J6XXG0_9BACT</name>
<organism evidence="2 3">
    <name type="scientific">Candidatus Polarisedimenticola svalbardensis</name>
    <dbReference type="NCBI Taxonomy" id="2886004"/>
    <lineage>
        <taxon>Bacteria</taxon>
        <taxon>Pseudomonadati</taxon>
        <taxon>Acidobacteriota</taxon>
        <taxon>Candidatus Polarisedimenticolia</taxon>
        <taxon>Candidatus Polarisedimenticolales</taxon>
        <taxon>Candidatus Polarisedimenticolaceae</taxon>
        <taxon>Candidatus Polarisedimenticola</taxon>
    </lineage>
</organism>
<dbReference type="EMBL" id="JACXWD010000004">
    <property type="protein sequence ID" value="MBD3866925.1"/>
    <property type="molecule type" value="Genomic_DNA"/>
</dbReference>